<evidence type="ECO:0000313" key="4">
    <source>
        <dbReference type="Proteomes" id="UP000277580"/>
    </source>
</evidence>
<dbReference type="InterPro" id="IPR025202">
    <property type="entry name" value="PLD-like_dom"/>
</dbReference>
<dbReference type="PANTHER" id="PTHR21248:SF11">
    <property type="entry name" value="PLD PHOSPHODIESTERASE DOMAIN-CONTAINING PROTEIN"/>
    <property type="match status" value="1"/>
</dbReference>
<dbReference type="Pfam" id="PF13091">
    <property type="entry name" value="PLDc_2"/>
    <property type="match status" value="1"/>
</dbReference>
<feature type="domain" description="PLD phosphodiesterase" evidence="2">
    <location>
        <begin position="309"/>
        <end position="336"/>
    </location>
</feature>
<feature type="domain" description="PLD phosphodiesterase" evidence="2">
    <location>
        <begin position="564"/>
        <end position="591"/>
    </location>
</feature>
<proteinExistence type="predicted"/>
<keyword evidence="4" id="KW-1185">Reference proteome</keyword>
<gene>
    <name evidence="3" type="ORF">P167DRAFT_535112</name>
</gene>
<accession>A0A3N4L5W1</accession>
<protein>
    <submittedName>
        <fullName evidence="3">Phospholipase D/nuclease</fullName>
    </submittedName>
</protein>
<dbReference type="GO" id="GO:0032049">
    <property type="term" value="P:cardiolipin biosynthetic process"/>
    <property type="evidence" value="ECO:0007669"/>
    <property type="project" value="UniProtKB-ARBA"/>
</dbReference>
<name>A0A3N4L5W1_9PEZI</name>
<dbReference type="InterPro" id="IPR001736">
    <property type="entry name" value="PLipase_D/transphosphatidylase"/>
</dbReference>
<dbReference type="SUPFAM" id="SSF56024">
    <property type="entry name" value="Phospholipase D/nuclease"/>
    <property type="match status" value="2"/>
</dbReference>
<sequence length="648" mass="70363">MDVIKPTRVREPSSPSPSPSPSPLPFLPVPYLNTHPYPPSPLPSPPHSLLLHSIAALLHFAFNIPTPSLSSFPLSLLSSPSRGARPKRNIKTGTKLRPRPKHRPIPMSLRFPFHSNSSSSSATYQPTNPLSHPPDSEHLQSYEQHLSSVNSTQLSEADRSLCEEFISTLSPADGCTPDTPLSLTSLLTSSTPRSFHVGTGLSVTTLLSSIIASATTEVLFVTCFWAASESRAVFADALRTLSDTALAKGKGRIRVRIGFSSSGLLQKLRHPSTPKGKEYPPSTWASMGLPDPRELEGLDMAVKSIFYLPFSVLHGKFCIVDRKVLVLPSANISYEVWGESATIFEGAVVDTFLQFWRGVWGIGEEARIEDDEEEDLLLMGDSYKGRHGIEDLTPIAAPVRMHEFSTNPALTHPTLFLPQPHHRHPRFPAPISHFLPAPPAHKDPMGTPQNAFLLLAVAKAQKSIYIQTPNLTSQPLIDALAAAVRRGVVVELVTCRRMMTLEQVVTTAGAGITEWCVRRLVKRVVANALPEGKRGAGGGGGRGLWVWYYTGAAKEVGGGGLMDRAVKSHVKAMIIDGRITVVGSANADRASWYTSQEVNVAVFAEGFAKEVRRELVQGLGGRLESVFRGREDGNPGVGVEARIGRETV</sequence>
<evidence type="ECO:0000256" key="1">
    <source>
        <dbReference type="SAM" id="MobiDB-lite"/>
    </source>
</evidence>
<dbReference type="Proteomes" id="UP000277580">
    <property type="component" value="Unassembled WGS sequence"/>
</dbReference>
<evidence type="ECO:0000313" key="3">
    <source>
        <dbReference type="EMBL" id="RPB13415.1"/>
    </source>
</evidence>
<dbReference type="CDD" id="cd00138">
    <property type="entry name" value="PLDc_SF"/>
    <property type="match status" value="1"/>
</dbReference>
<feature type="region of interest" description="Disordered" evidence="1">
    <location>
        <begin position="77"/>
        <end position="147"/>
    </location>
</feature>
<dbReference type="PANTHER" id="PTHR21248">
    <property type="entry name" value="CARDIOLIPIN SYNTHASE"/>
    <property type="match status" value="1"/>
</dbReference>
<reference evidence="3 4" key="1">
    <citation type="journal article" date="2018" name="Nat. Ecol. Evol.">
        <title>Pezizomycetes genomes reveal the molecular basis of ectomycorrhizal truffle lifestyle.</title>
        <authorList>
            <person name="Murat C."/>
            <person name="Payen T."/>
            <person name="Noel B."/>
            <person name="Kuo A."/>
            <person name="Morin E."/>
            <person name="Chen J."/>
            <person name="Kohler A."/>
            <person name="Krizsan K."/>
            <person name="Balestrini R."/>
            <person name="Da Silva C."/>
            <person name="Montanini B."/>
            <person name="Hainaut M."/>
            <person name="Levati E."/>
            <person name="Barry K.W."/>
            <person name="Belfiori B."/>
            <person name="Cichocki N."/>
            <person name="Clum A."/>
            <person name="Dockter R.B."/>
            <person name="Fauchery L."/>
            <person name="Guy J."/>
            <person name="Iotti M."/>
            <person name="Le Tacon F."/>
            <person name="Lindquist E.A."/>
            <person name="Lipzen A."/>
            <person name="Malagnac F."/>
            <person name="Mello A."/>
            <person name="Molinier V."/>
            <person name="Miyauchi S."/>
            <person name="Poulain J."/>
            <person name="Riccioni C."/>
            <person name="Rubini A."/>
            <person name="Sitrit Y."/>
            <person name="Splivallo R."/>
            <person name="Traeger S."/>
            <person name="Wang M."/>
            <person name="Zifcakova L."/>
            <person name="Wipf D."/>
            <person name="Zambonelli A."/>
            <person name="Paolocci F."/>
            <person name="Nowrousian M."/>
            <person name="Ottonello S."/>
            <person name="Baldrian P."/>
            <person name="Spatafora J.W."/>
            <person name="Henrissat B."/>
            <person name="Nagy L.G."/>
            <person name="Aury J.M."/>
            <person name="Wincker P."/>
            <person name="Grigoriev I.V."/>
            <person name="Bonfante P."/>
            <person name="Martin F.M."/>
        </authorList>
    </citation>
    <scope>NUCLEOTIDE SEQUENCE [LARGE SCALE GENOMIC DNA]</scope>
    <source>
        <strain evidence="3 4">CCBAS932</strain>
    </source>
</reference>
<dbReference type="EMBL" id="ML119123">
    <property type="protein sequence ID" value="RPB13415.1"/>
    <property type="molecule type" value="Genomic_DNA"/>
</dbReference>
<dbReference type="SMART" id="SM00155">
    <property type="entry name" value="PLDc"/>
    <property type="match status" value="2"/>
</dbReference>
<organism evidence="3 4">
    <name type="scientific">Morchella conica CCBAS932</name>
    <dbReference type="NCBI Taxonomy" id="1392247"/>
    <lineage>
        <taxon>Eukaryota</taxon>
        <taxon>Fungi</taxon>
        <taxon>Dikarya</taxon>
        <taxon>Ascomycota</taxon>
        <taxon>Pezizomycotina</taxon>
        <taxon>Pezizomycetes</taxon>
        <taxon>Pezizales</taxon>
        <taxon>Morchellaceae</taxon>
        <taxon>Morchella</taxon>
    </lineage>
</organism>
<feature type="compositionally biased region" description="Basic residues" evidence="1">
    <location>
        <begin position="84"/>
        <end position="104"/>
    </location>
</feature>
<feature type="compositionally biased region" description="Pro residues" evidence="1">
    <location>
        <begin position="14"/>
        <end position="25"/>
    </location>
</feature>
<dbReference type="GO" id="GO:0030572">
    <property type="term" value="F:phosphatidyltransferase activity"/>
    <property type="evidence" value="ECO:0007669"/>
    <property type="project" value="UniProtKB-ARBA"/>
</dbReference>
<evidence type="ECO:0000259" key="2">
    <source>
        <dbReference type="PROSITE" id="PS50035"/>
    </source>
</evidence>
<dbReference type="AlphaFoldDB" id="A0A3N4L5W1"/>
<dbReference type="InParanoid" id="A0A3N4L5W1"/>
<dbReference type="Gene3D" id="3.30.870.10">
    <property type="entry name" value="Endonuclease Chain A"/>
    <property type="match status" value="2"/>
</dbReference>
<dbReference type="PROSITE" id="PS50035">
    <property type="entry name" value="PLD"/>
    <property type="match status" value="2"/>
</dbReference>
<dbReference type="STRING" id="1392247.A0A3N4L5W1"/>
<feature type="region of interest" description="Disordered" evidence="1">
    <location>
        <begin position="1"/>
        <end position="25"/>
    </location>
</feature>
<dbReference type="OrthoDB" id="2958217at2759"/>